<evidence type="ECO:0000256" key="11">
    <source>
        <dbReference type="ARBA" id="ARBA00023012"/>
    </source>
</evidence>
<evidence type="ECO:0000256" key="1">
    <source>
        <dbReference type="ARBA" id="ARBA00000085"/>
    </source>
</evidence>
<dbReference type="SMART" id="SM00387">
    <property type="entry name" value="HATPase_c"/>
    <property type="match status" value="1"/>
</dbReference>
<feature type="domain" description="Histidine kinase" evidence="15">
    <location>
        <begin position="229"/>
        <end position="429"/>
    </location>
</feature>
<keyword evidence="14" id="KW-0732">Signal</keyword>
<evidence type="ECO:0000313" key="18">
    <source>
        <dbReference type="Proteomes" id="UP001595556"/>
    </source>
</evidence>
<feature type="domain" description="HAMP" evidence="16">
    <location>
        <begin position="169"/>
        <end position="221"/>
    </location>
</feature>
<protein>
    <recommendedName>
        <fullName evidence="3">histidine kinase</fullName>
        <ecNumber evidence="3">2.7.13.3</ecNumber>
    </recommendedName>
</protein>
<keyword evidence="12" id="KW-0175">Coiled coil</keyword>
<gene>
    <name evidence="17" type="ORF">ACFOEN_10805</name>
</gene>
<comment type="subcellular location">
    <subcellularLocation>
        <location evidence="2">Membrane</location>
        <topology evidence="2">Multi-pass membrane protein</topology>
    </subcellularLocation>
</comment>
<dbReference type="InterPro" id="IPR003660">
    <property type="entry name" value="HAMP_dom"/>
</dbReference>
<dbReference type="EC" id="2.7.13.3" evidence="3"/>
<keyword evidence="10 13" id="KW-1133">Transmembrane helix</keyword>
<feature type="chain" id="PRO_5045652128" description="histidine kinase" evidence="14">
    <location>
        <begin position="30"/>
        <end position="429"/>
    </location>
</feature>
<sequence length="429" mass="46631">MTSGSIERAIRWRLLGALAALWLSASALAALALWHETGEVLDSALTETAQRLLVLPMQHNSEEDDVLVAEVGEHEEYVIYQLFDARGRLRLRSHQAPDTPLAAGLADGMHEAGGRRLAVVTRDDGRRRAVVAEPVSHRYATLRSSVLALVLPLLVLLPIAATLLSLGLRRGLAPLRALGAELDAREPHQLTPLTLIDAGSELEPVRRSINALFDRVGRLLQAEQAFAAQAAHELRTPLAAARAQAQRLGALLQPGSAERDKLARLQSQLDRLERLALRLLDTARVRGAGSLRREPVDLVELARLAADELGTQAEPVHLDLHAAHAPIEGDPDMILIALRNLIDNARRHGRPPVSLHVTDRSIGVRDHGEGIRPDDLQRLMQPFVRDGAPDAGHGLGLSLVAEIARAHGAELDATRLGSEREVRLVWPPA</sequence>
<keyword evidence="6 13" id="KW-0812">Transmembrane</keyword>
<dbReference type="GO" id="GO:0016301">
    <property type="term" value="F:kinase activity"/>
    <property type="evidence" value="ECO:0007669"/>
    <property type="project" value="UniProtKB-KW"/>
</dbReference>
<dbReference type="Proteomes" id="UP001595556">
    <property type="component" value="Unassembled WGS sequence"/>
</dbReference>
<keyword evidence="18" id="KW-1185">Reference proteome</keyword>
<evidence type="ECO:0000256" key="14">
    <source>
        <dbReference type="SAM" id="SignalP"/>
    </source>
</evidence>
<dbReference type="InterPro" id="IPR050428">
    <property type="entry name" value="TCS_sensor_his_kinase"/>
</dbReference>
<feature type="signal peptide" evidence="14">
    <location>
        <begin position="1"/>
        <end position="29"/>
    </location>
</feature>
<keyword evidence="11" id="KW-0902">Two-component regulatory system</keyword>
<keyword evidence="5" id="KW-0808">Transferase</keyword>
<dbReference type="Pfam" id="PF02518">
    <property type="entry name" value="HATPase_c"/>
    <property type="match status" value="1"/>
</dbReference>
<dbReference type="PANTHER" id="PTHR45436:SF14">
    <property type="entry name" value="SENSOR PROTEIN QSEC"/>
    <property type="match status" value="1"/>
</dbReference>
<dbReference type="Pfam" id="PF00512">
    <property type="entry name" value="HisKA"/>
    <property type="match status" value="1"/>
</dbReference>
<dbReference type="PROSITE" id="PS50885">
    <property type="entry name" value="HAMP"/>
    <property type="match status" value="1"/>
</dbReference>
<proteinExistence type="predicted"/>
<keyword evidence="7" id="KW-0547">Nucleotide-binding</keyword>
<evidence type="ECO:0000259" key="15">
    <source>
        <dbReference type="PROSITE" id="PS50109"/>
    </source>
</evidence>
<dbReference type="RefSeq" id="WP_377303784.1">
    <property type="nucleotide sequence ID" value="NZ_CP180191.1"/>
</dbReference>
<organism evidence="17 18">
    <name type="scientific">Piscinibacterium candidicorallinum</name>
    <dbReference type="NCBI Taxonomy" id="1793872"/>
    <lineage>
        <taxon>Bacteria</taxon>
        <taxon>Pseudomonadati</taxon>
        <taxon>Pseudomonadota</taxon>
        <taxon>Betaproteobacteria</taxon>
        <taxon>Burkholderiales</taxon>
        <taxon>Piscinibacterium</taxon>
    </lineage>
</organism>
<dbReference type="InterPro" id="IPR036097">
    <property type="entry name" value="HisK_dim/P_sf"/>
</dbReference>
<dbReference type="CDD" id="cd00075">
    <property type="entry name" value="HATPase"/>
    <property type="match status" value="1"/>
</dbReference>
<keyword evidence="8 17" id="KW-0418">Kinase</keyword>
<reference evidence="18" key="1">
    <citation type="journal article" date="2019" name="Int. J. Syst. Evol. Microbiol.">
        <title>The Global Catalogue of Microorganisms (GCM) 10K type strain sequencing project: providing services to taxonomists for standard genome sequencing and annotation.</title>
        <authorList>
            <consortium name="The Broad Institute Genomics Platform"/>
            <consortium name="The Broad Institute Genome Sequencing Center for Infectious Disease"/>
            <person name="Wu L."/>
            <person name="Ma J."/>
        </authorList>
    </citation>
    <scope>NUCLEOTIDE SEQUENCE [LARGE SCALE GENOMIC DNA]</scope>
    <source>
        <strain evidence="18">KCTC 52168</strain>
    </source>
</reference>
<keyword evidence="9" id="KW-0067">ATP-binding</keyword>
<dbReference type="SUPFAM" id="SSF55874">
    <property type="entry name" value="ATPase domain of HSP90 chaperone/DNA topoisomerase II/histidine kinase"/>
    <property type="match status" value="1"/>
</dbReference>
<evidence type="ECO:0000256" key="8">
    <source>
        <dbReference type="ARBA" id="ARBA00022777"/>
    </source>
</evidence>
<evidence type="ECO:0000256" key="5">
    <source>
        <dbReference type="ARBA" id="ARBA00022679"/>
    </source>
</evidence>
<evidence type="ECO:0000256" key="2">
    <source>
        <dbReference type="ARBA" id="ARBA00004141"/>
    </source>
</evidence>
<comment type="caution">
    <text evidence="17">The sequence shown here is derived from an EMBL/GenBank/DDBJ whole genome shotgun (WGS) entry which is preliminary data.</text>
</comment>
<evidence type="ECO:0000256" key="6">
    <source>
        <dbReference type="ARBA" id="ARBA00022692"/>
    </source>
</evidence>
<feature type="coiled-coil region" evidence="12">
    <location>
        <begin position="255"/>
        <end position="282"/>
    </location>
</feature>
<evidence type="ECO:0000313" key="17">
    <source>
        <dbReference type="EMBL" id="MFC3148132.1"/>
    </source>
</evidence>
<evidence type="ECO:0000259" key="16">
    <source>
        <dbReference type="PROSITE" id="PS50885"/>
    </source>
</evidence>
<evidence type="ECO:0000256" key="9">
    <source>
        <dbReference type="ARBA" id="ARBA00022840"/>
    </source>
</evidence>
<evidence type="ECO:0000256" key="7">
    <source>
        <dbReference type="ARBA" id="ARBA00022741"/>
    </source>
</evidence>
<evidence type="ECO:0000256" key="10">
    <source>
        <dbReference type="ARBA" id="ARBA00022989"/>
    </source>
</evidence>
<dbReference type="InterPro" id="IPR005467">
    <property type="entry name" value="His_kinase_dom"/>
</dbReference>
<keyword evidence="4" id="KW-0597">Phosphoprotein</keyword>
<dbReference type="SMART" id="SM00388">
    <property type="entry name" value="HisKA"/>
    <property type="match status" value="1"/>
</dbReference>
<dbReference type="Gene3D" id="1.10.287.130">
    <property type="match status" value="1"/>
</dbReference>
<dbReference type="Gene3D" id="3.30.565.10">
    <property type="entry name" value="Histidine kinase-like ATPase, C-terminal domain"/>
    <property type="match status" value="1"/>
</dbReference>
<dbReference type="PANTHER" id="PTHR45436">
    <property type="entry name" value="SENSOR HISTIDINE KINASE YKOH"/>
    <property type="match status" value="1"/>
</dbReference>
<dbReference type="InterPro" id="IPR003661">
    <property type="entry name" value="HisK_dim/P_dom"/>
</dbReference>
<accession>A0ABV7H8K5</accession>
<comment type="catalytic activity">
    <reaction evidence="1">
        <text>ATP + protein L-histidine = ADP + protein N-phospho-L-histidine.</text>
        <dbReference type="EC" id="2.7.13.3"/>
    </reaction>
</comment>
<dbReference type="SUPFAM" id="SSF47384">
    <property type="entry name" value="Homodimeric domain of signal transducing histidine kinase"/>
    <property type="match status" value="1"/>
</dbReference>
<keyword evidence="13" id="KW-0472">Membrane</keyword>
<dbReference type="InterPro" id="IPR036890">
    <property type="entry name" value="HATPase_C_sf"/>
</dbReference>
<evidence type="ECO:0000256" key="12">
    <source>
        <dbReference type="SAM" id="Coils"/>
    </source>
</evidence>
<dbReference type="InterPro" id="IPR003594">
    <property type="entry name" value="HATPase_dom"/>
</dbReference>
<dbReference type="PROSITE" id="PS50109">
    <property type="entry name" value="HIS_KIN"/>
    <property type="match status" value="1"/>
</dbReference>
<feature type="transmembrane region" description="Helical" evidence="13">
    <location>
        <begin position="146"/>
        <end position="168"/>
    </location>
</feature>
<evidence type="ECO:0000256" key="13">
    <source>
        <dbReference type="SAM" id="Phobius"/>
    </source>
</evidence>
<dbReference type="EMBL" id="JBHRTI010000004">
    <property type="protein sequence ID" value="MFC3148132.1"/>
    <property type="molecule type" value="Genomic_DNA"/>
</dbReference>
<evidence type="ECO:0000256" key="4">
    <source>
        <dbReference type="ARBA" id="ARBA00022553"/>
    </source>
</evidence>
<name>A0ABV7H8K5_9BURK</name>
<evidence type="ECO:0000256" key="3">
    <source>
        <dbReference type="ARBA" id="ARBA00012438"/>
    </source>
</evidence>